<dbReference type="Proteomes" id="UP000272729">
    <property type="component" value="Unassembled WGS sequence"/>
</dbReference>
<feature type="domain" description="NAD(P)-binding" evidence="1">
    <location>
        <begin position="6"/>
        <end position="165"/>
    </location>
</feature>
<evidence type="ECO:0000313" key="2">
    <source>
        <dbReference type="EMBL" id="RKT68956.1"/>
    </source>
</evidence>
<dbReference type="EMBL" id="RBXR01000001">
    <property type="protein sequence ID" value="RKT68956.1"/>
    <property type="molecule type" value="Genomic_DNA"/>
</dbReference>
<dbReference type="Gene3D" id="3.90.25.10">
    <property type="entry name" value="UDP-galactose 4-epimerase, domain 1"/>
    <property type="match status" value="1"/>
</dbReference>
<reference evidence="2 3" key="1">
    <citation type="submission" date="2018-10" db="EMBL/GenBank/DDBJ databases">
        <title>Sequencing the genomes of 1000 actinobacteria strains.</title>
        <authorList>
            <person name="Klenk H.-P."/>
        </authorList>
    </citation>
    <scope>NUCLEOTIDE SEQUENCE [LARGE SCALE GENOMIC DNA]</scope>
    <source>
        <strain evidence="2 3">DSM 43911</strain>
    </source>
</reference>
<evidence type="ECO:0000259" key="1">
    <source>
        <dbReference type="Pfam" id="PF13460"/>
    </source>
</evidence>
<dbReference type="Gene3D" id="3.40.50.720">
    <property type="entry name" value="NAD(P)-binding Rossmann-like Domain"/>
    <property type="match status" value="1"/>
</dbReference>
<dbReference type="InterPro" id="IPR051604">
    <property type="entry name" value="Ergot_Alk_Oxidoreductase"/>
</dbReference>
<dbReference type="PANTHER" id="PTHR43162">
    <property type="match status" value="1"/>
</dbReference>
<proteinExistence type="predicted"/>
<evidence type="ECO:0000313" key="3">
    <source>
        <dbReference type="Proteomes" id="UP000272729"/>
    </source>
</evidence>
<protein>
    <submittedName>
        <fullName evidence="2">Uncharacterized protein YbjT (DUF2867 family)</fullName>
    </submittedName>
</protein>
<sequence length="249" mass="26467">MFLITGVTGTTGSLVRRLLLDRGLPVRGMTRTPSRPDDVRGDFTSPDSLASALTGVTAAYLVTAPETPVPDDDLAFLAAAQAAGVRRIVRLSAIGTGEVFEGSVLAPHHHTADEALRDSGLEWTVLRPSTFATNMLRTPVYNLTDDAKHGVIDPADIAAVAVEALLGDHRGEVLTLTGPEALSVPEQAAVLREFRPVEVVDVDPATIDPSWRGGVLWARAGHSAVVTDTVERVLGRPATPFEQWARKVG</sequence>
<dbReference type="AlphaFoldDB" id="A0A495X5X9"/>
<keyword evidence="3" id="KW-1185">Reference proteome</keyword>
<accession>A0A495X5X9</accession>
<dbReference type="PANTHER" id="PTHR43162:SF1">
    <property type="entry name" value="PRESTALK A DIFFERENTIATION PROTEIN A"/>
    <property type="match status" value="1"/>
</dbReference>
<name>A0A495X5X9_9PSEU</name>
<dbReference type="SUPFAM" id="SSF51735">
    <property type="entry name" value="NAD(P)-binding Rossmann-fold domains"/>
    <property type="match status" value="1"/>
</dbReference>
<dbReference type="InterPro" id="IPR016040">
    <property type="entry name" value="NAD(P)-bd_dom"/>
</dbReference>
<dbReference type="OrthoDB" id="3207931at2"/>
<gene>
    <name evidence="2" type="ORF">DFJ66_2149</name>
</gene>
<organism evidence="2 3">
    <name type="scientific">Saccharothrix variisporea</name>
    <dbReference type="NCBI Taxonomy" id="543527"/>
    <lineage>
        <taxon>Bacteria</taxon>
        <taxon>Bacillati</taxon>
        <taxon>Actinomycetota</taxon>
        <taxon>Actinomycetes</taxon>
        <taxon>Pseudonocardiales</taxon>
        <taxon>Pseudonocardiaceae</taxon>
        <taxon>Saccharothrix</taxon>
    </lineage>
</organism>
<comment type="caution">
    <text evidence="2">The sequence shown here is derived from an EMBL/GenBank/DDBJ whole genome shotgun (WGS) entry which is preliminary data.</text>
</comment>
<dbReference type="InterPro" id="IPR036291">
    <property type="entry name" value="NAD(P)-bd_dom_sf"/>
</dbReference>
<dbReference type="Pfam" id="PF13460">
    <property type="entry name" value="NAD_binding_10"/>
    <property type="match status" value="1"/>
</dbReference>
<dbReference type="RefSeq" id="WP_121220349.1">
    <property type="nucleotide sequence ID" value="NZ_JBIUBA010000042.1"/>
</dbReference>